<evidence type="ECO:0000256" key="1">
    <source>
        <dbReference type="SAM" id="Phobius"/>
    </source>
</evidence>
<keyword evidence="1" id="KW-1133">Transmembrane helix</keyword>
<reference evidence="2" key="1">
    <citation type="journal article" date="2015" name="Nature">
        <title>Complex archaea that bridge the gap between prokaryotes and eukaryotes.</title>
        <authorList>
            <person name="Spang A."/>
            <person name="Saw J.H."/>
            <person name="Jorgensen S.L."/>
            <person name="Zaremba-Niedzwiedzka K."/>
            <person name="Martijn J."/>
            <person name="Lind A.E."/>
            <person name="van Eijk R."/>
            <person name="Schleper C."/>
            <person name="Guy L."/>
            <person name="Ettema T.J."/>
        </authorList>
    </citation>
    <scope>NUCLEOTIDE SEQUENCE</scope>
</reference>
<sequence>MTFENFNWLFNEIYTIYALLVFFVSAFILIVRIMREIVWGDTVSELFDVYLWLVKGFTKITILSVLWPIMLIILTITIVIYYSSKFVEKRVW</sequence>
<accession>A0A0F9S0E2</accession>
<feature type="transmembrane region" description="Helical" evidence="1">
    <location>
        <begin position="13"/>
        <end position="31"/>
    </location>
</feature>
<evidence type="ECO:0000313" key="2">
    <source>
        <dbReference type="EMBL" id="KKN22798.1"/>
    </source>
</evidence>
<organism evidence="2">
    <name type="scientific">marine sediment metagenome</name>
    <dbReference type="NCBI Taxonomy" id="412755"/>
    <lineage>
        <taxon>unclassified sequences</taxon>
        <taxon>metagenomes</taxon>
        <taxon>ecological metagenomes</taxon>
    </lineage>
</organism>
<dbReference type="EMBL" id="LAZR01003030">
    <property type="protein sequence ID" value="KKN22798.1"/>
    <property type="molecule type" value="Genomic_DNA"/>
</dbReference>
<keyword evidence="1" id="KW-0472">Membrane</keyword>
<comment type="caution">
    <text evidence="2">The sequence shown here is derived from an EMBL/GenBank/DDBJ whole genome shotgun (WGS) entry which is preliminary data.</text>
</comment>
<keyword evidence="1" id="KW-0812">Transmembrane</keyword>
<feature type="transmembrane region" description="Helical" evidence="1">
    <location>
        <begin position="60"/>
        <end position="82"/>
    </location>
</feature>
<dbReference type="AlphaFoldDB" id="A0A0F9S0E2"/>
<proteinExistence type="predicted"/>
<protein>
    <submittedName>
        <fullName evidence="2">Uncharacterized protein</fullName>
    </submittedName>
</protein>
<gene>
    <name evidence="2" type="ORF">LCGC14_0911600</name>
</gene>
<name>A0A0F9S0E2_9ZZZZ</name>